<evidence type="ECO:0000313" key="8">
    <source>
        <dbReference type="EMBL" id="QCP14350.1"/>
    </source>
</evidence>
<dbReference type="InterPro" id="IPR036097">
    <property type="entry name" value="HisK_dim/P_sf"/>
</dbReference>
<accession>A0ABX5USW2</accession>
<dbReference type="EMBL" id="CP040017">
    <property type="protein sequence ID" value="QCP14350.1"/>
    <property type="molecule type" value="Genomic_DNA"/>
</dbReference>
<dbReference type="SUPFAM" id="SSF55874">
    <property type="entry name" value="ATPase domain of HSP90 chaperone/DNA topoisomerase II/histidine kinase"/>
    <property type="match status" value="1"/>
</dbReference>
<evidence type="ECO:0000259" key="5">
    <source>
        <dbReference type="PROSITE" id="PS50109"/>
    </source>
</evidence>
<dbReference type="InterPro" id="IPR003661">
    <property type="entry name" value="HisK_dim/P_dom"/>
</dbReference>
<dbReference type="Pfam" id="PF00512">
    <property type="entry name" value="HisKA"/>
    <property type="match status" value="1"/>
</dbReference>
<feature type="domain" description="Histidine kinase" evidence="5">
    <location>
        <begin position="473"/>
        <end position="691"/>
    </location>
</feature>
<feature type="domain" description="Response regulatory" evidence="6">
    <location>
        <begin position="714"/>
        <end position="830"/>
    </location>
</feature>
<protein>
    <recommendedName>
        <fullName evidence="2">histidine kinase</fullName>
        <ecNumber evidence="2">2.7.13.3</ecNumber>
    </recommendedName>
</protein>
<evidence type="ECO:0000313" key="9">
    <source>
        <dbReference type="Proteomes" id="UP000298763"/>
    </source>
</evidence>
<dbReference type="Gene3D" id="3.40.50.2300">
    <property type="match status" value="1"/>
</dbReference>
<dbReference type="EC" id="2.7.13.3" evidence="2"/>
<dbReference type="PROSITE" id="PS50109">
    <property type="entry name" value="HIS_KIN"/>
    <property type="match status" value="1"/>
</dbReference>
<dbReference type="Proteomes" id="UP000298763">
    <property type="component" value="Chromosome"/>
</dbReference>
<proteinExistence type="predicted"/>
<keyword evidence="9" id="KW-1185">Reference proteome</keyword>
<dbReference type="CDD" id="cd17580">
    <property type="entry name" value="REC_2_DhkD-like"/>
    <property type="match status" value="1"/>
</dbReference>
<name>A0ABX5USW2_9BURK</name>
<dbReference type="Pfam" id="PF08448">
    <property type="entry name" value="PAS_4"/>
    <property type="match status" value="1"/>
</dbReference>
<evidence type="ECO:0000256" key="2">
    <source>
        <dbReference type="ARBA" id="ARBA00012438"/>
    </source>
</evidence>
<comment type="catalytic activity">
    <reaction evidence="1">
        <text>ATP + protein L-histidine = ADP + protein N-phospho-L-histidine.</text>
        <dbReference type="EC" id="2.7.13.3"/>
    </reaction>
</comment>
<dbReference type="InterPro" id="IPR004358">
    <property type="entry name" value="Sig_transdc_His_kin-like_C"/>
</dbReference>
<dbReference type="InterPro" id="IPR003594">
    <property type="entry name" value="HATPase_dom"/>
</dbReference>
<dbReference type="Gene3D" id="3.30.565.10">
    <property type="entry name" value="Histidine kinase-like ATPase, C-terminal domain"/>
    <property type="match status" value="1"/>
</dbReference>
<keyword evidence="3 4" id="KW-0597">Phosphoprotein</keyword>
<dbReference type="SMART" id="SM00387">
    <property type="entry name" value="HATPase_c"/>
    <property type="match status" value="1"/>
</dbReference>
<dbReference type="NCBIfam" id="TIGR00229">
    <property type="entry name" value="sensory_box"/>
    <property type="match status" value="1"/>
</dbReference>
<dbReference type="InterPro" id="IPR000014">
    <property type="entry name" value="PAS"/>
</dbReference>
<dbReference type="CDD" id="cd00082">
    <property type="entry name" value="HisKA"/>
    <property type="match status" value="1"/>
</dbReference>
<dbReference type="SUPFAM" id="SSF52172">
    <property type="entry name" value="CheY-like"/>
    <property type="match status" value="1"/>
</dbReference>
<feature type="modified residue" description="4-aspartylphosphate" evidence="4">
    <location>
        <position position="763"/>
    </location>
</feature>
<dbReference type="InterPro" id="IPR000700">
    <property type="entry name" value="PAS-assoc_C"/>
</dbReference>
<dbReference type="SUPFAM" id="SSF55785">
    <property type="entry name" value="PYP-like sensor domain (PAS domain)"/>
    <property type="match status" value="3"/>
</dbReference>
<dbReference type="InterPro" id="IPR036890">
    <property type="entry name" value="HATPase_C_sf"/>
</dbReference>
<dbReference type="InterPro" id="IPR035965">
    <property type="entry name" value="PAS-like_dom_sf"/>
</dbReference>
<dbReference type="PROSITE" id="PS50113">
    <property type="entry name" value="PAC"/>
    <property type="match status" value="1"/>
</dbReference>
<dbReference type="PRINTS" id="PR00344">
    <property type="entry name" value="BCTRLSENSOR"/>
</dbReference>
<feature type="domain" description="PAC" evidence="7">
    <location>
        <begin position="407"/>
        <end position="462"/>
    </location>
</feature>
<evidence type="ECO:0000256" key="4">
    <source>
        <dbReference type="PROSITE-ProRule" id="PRU00169"/>
    </source>
</evidence>
<evidence type="ECO:0000256" key="3">
    <source>
        <dbReference type="ARBA" id="ARBA00022553"/>
    </source>
</evidence>
<reference evidence="8 9" key="1">
    <citation type="submission" date="2019-05" db="EMBL/GenBank/DDBJ databases">
        <title>Draft Genome Sequences of Six Type Strains of the Genus Massilia.</title>
        <authorList>
            <person name="Miess H."/>
            <person name="Frediansyhah A."/>
            <person name="Gross H."/>
        </authorList>
    </citation>
    <scope>NUCLEOTIDE SEQUENCE [LARGE SCALE GENOMIC DNA]</scope>
    <source>
        <strain evidence="8 9">DSMZ 26121</strain>
    </source>
</reference>
<dbReference type="Gene3D" id="3.30.450.20">
    <property type="entry name" value="PAS domain"/>
    <property type="match status" value="3"/>
</dbReference>
<dbReference type="Pfam" id="PF02518">
    <property type="entry name" value="HATPase_c"/>
    <property type="match status" value="1"/>
</dbReference>
<dbReference type="PROSITE" id="PS50110">
    <property type="entry name" value="RESPONSE_REGULATORY"/>
    <property type="match status" value="1"/>
</dbReference>
<dbReference type="Gene3D" id="1.10.287.130">
    <property type="match status" value="1"/>
</dbReference>
<dbReference type="Pfam" id="PF13188">
    <property type="entry name" value="PAS_8"/>
    <property type="match status" value="2"/>
</dbReference>
<dbReference type="InterPro" id="IPR011006">
    <property type="entry name" value="CheY-like_superfamily"/>
</dbReference>
<dbReference type="SMART" id="SM00388">
    <property type="entry name" value="HisKA"/>
    <property type="match status" value="1"/>
</dbReference>
<evidence type="ECO:0000259" key="7">
    <source>
        <dbReference type="PROSITE" id="PS50113"/>
    </source>
</evidence>
<dbReference type="InterPro" id="IPR001789">
    <property type="entry name" value="Sig_transdc_resp-reg_receiver"/>
</dbReference>
<organism evidence="8 9">
    <name type="scientific">Pseudoduganella umbonata</name>
    <dbReference type="NCBI Taxonomy" id="864828"/>
    <lineage>
        <taxon>Bacteria</taxon>
        <taxon>Pseudomonadati</taxon>
        <taxon>Pseudomonadota</taxon>
        <taxon>Betaproteobacteria</taxon>
        <taxon>Burkholderiales</taxon>
        <taxon>Oxalobacteraceae</taxon>
        <taxon>Telluria group</taxon>
        <taxon>Pseudoduganella</taxon>
    </lineage>
</organism>
<dbReference type="SMART" id="SM00091">
    <property type="entry name" value="PAS"/>
    <property type="match status" value="2"/>
</dbReference>
<dbReference type="InterPro" id="IPR013656">
    <property type="entry name" value="PAS_4"/>
</dbReference>
<evidence type="ECO:0000259" key="6">
    <source>
        <dbReference type="PROSITE" id="PS50110"/>
    </source>
</evidence>
<dbReference type="PANTHER" id="PTHR43547:SF2">
    <property type="entry name" value="HYBRID SIGNAL TRANSDUCTION HISTIDINE KINASE C"/>
    <property type="match status" value="1"/>
</dbReference>
<gene>
    <name evidence="8" type="ORF">FCL38_30990</name>
</gene>
<dbReference type="PANTHER" id="PTHR43547">
    <property type="entry name" value="TWO-COMPONENT HISTIDINE KINASE"/>
    <property type="match status" value="1"/>
</dbReference>
<dbReference type="SMART" id="SM00448">
    <property type="entry name" value="REC"/>
    <property type="match status" value="1"/>
</dbReference>
<dbReference type="InterPro" id="IPR005467">
    <property type="entry name" value="His_kinase_dom"/>
</dbReference>
<dbReference type="SUPFAM" id="SSF47384">
    <property type="entry name" value="Homodimeric domain of signal transducing histidine kinase"/>
    <property type="match status" value="1"/>
</dbReference>
<sequence>MTPFFGRLWHSRQRCCCRGTPRCRSPVIEAKEPDLHISPIAAPDYQALFDAAPAPCLVVTATLHVASVNQAYLQATKTVRDDIAGRYLFDVFPDNPADPSATGVANLRASLQRVLQDRCADTMAVQRYRIPVATPGGTRVEERDWSAVNTPVFDAAGGISHISLWFGASDLHDRKMAEAALRKSEERYRSLFESIDEGFCIIRMVFDERGHPVDYVFCATNPSFRHQTGLVDAVGRSMRELAPEHESHWFDIYGRVATTGEPLRFENQARALDRWFDVFAFRIEEDDGPRVALLFKDITEQKRMTETLRRSESAAIESARQAESERYRLDALLQAAPVGIVVSDAKGAILLANAAHRQLWGERQPGATDVDQFDAWKGWWADHSERHGRLLGPREWTTARILDGEQHPRDLVTIESFDVPPVRRTVLITGAPVRDREGAIVGAVVAQMDISDRIKAEDALRQADRRKDEFLAMLAHELRNPLAPIAAAADLLALGKADEARNRQTSGIIARQVKHMTGLVDDLLDVSRVTRGLVKLDKTRLDAKKVLADAVEQVRPLIEARRHALAVVVPPDPVFVMGDAKRLVQVVSNLLNNAAKYTPEGGDIELAMALDGGEVELAVADSGIGLTPEFQALAFELFTQAARTSDRSQGGLGIGLALVRSLVELHGGRIAVHSGGVGMGSRFAVRLPRLDDVAANVVLEAGPAATHGACRKLKVMVVDDNADAAQMLGIVVEAMGHQAIVVNHPRRAIERSRIDLPDIYLLDIGLPDMDGYELARQLRSQPETARATLIAVTGYGQEQDRLAALRAGFDQHFAKPIDSARLAAVLTDSASAT</sequence>
<dbReference type="Pfam" id="PF00072">
    <property type="entry name" value="Response_reg"/>
    <property type="match status" value="1"/>
</dbReference>
<evidence type="ECO:0000256" key="1">
    <source>
        <dbReference type="ARBA" id="ARBA00000085"/>
    </source>
</evidence>